<proteinExistence type="predicted"/>
<keyword evidence="1" id="KW-0238">DNA-binding</keyword>
<dbReference type="InterPro" id="IPR010998">
    <property type="entry name" value="Integrase_recombinase_N"/>
</dbReference>
<dbReference type="GO" id="GO:0015074">
    <property type="term" value="P:DNA integration"/>
    <property type="evidence" value="ECO:0007669"/>
    <property type="project" value="InterPro"/>
</dbReference>
<reference evidence="4" key="2">
    <citation type="journal article" date="2021" name="Microbiome">
        <title>Successional dynamics and alternative stable states in a saline activated sludge microbial community over 9 years.</title>
        <authorList>
            <person name="Wang Y."/>
            <person name="Ye J."/>
            <person name="Ju F."/>
            <person name="Liu L."/>
            <person name="Boyd J.A."/>
            <person name="Deng Y."/>
            <person name="Parks D.H."/>
            <person name="Jiang X."/>
            <person name="Yin X."/>
            <person name="Woodcroft B.J."/>
            <person name="Tyson G.W."/>
            <person name="Hugenholtz P."/>
            <person name="Polz M.F."/>
            <person name="Zhang T."/>
        </authorList>
    </citation>
    <scope>NUCLEOTIDE SEQUENCE</scope>
    <source>
        <strain evidence="4">HKST-UBA02</strain>
    </source>
</reference>
<name>A0A956NLK5_UNCEI</name>
<protein>
    <submittedName>
        <fullName evidence="4">Phage integrase N-terminal SAM-like domain-containing protein</fullName>
    </submittedName>
</protein>
<comment type="caution">
    <text evidence="4">The sequence shown here is derived from an EMBL/GenBank/DDBJ whole genome shotgun (WGS) entry which is preliminary data.</text>
</comment>
<evidence type="ECO:0000256" key="2">
    <source>
        <dbReference type="SAM" id="MobiDB-lite"/>
    </source>
</evidence>
<dbReference type="Pfam" id="PF13495">
    <property type="entry name" value="Phage_int_SAM_4"/>
    <property type="match status" value="1"/>
</dbReference>
<evidence type="ECO:0000313" key="4">
    <source>
        <dbReference type="EMBL" id="MCA9759374.1"/>
    </source>
</evidence>
<gene>
    <name evidence="4" type="ORF">KDA27_26510</name>
</gene>
<feature type="domain" description="Integrase SAM-like N-terminal" evidence="3">
    <location>
        <begin position="75"/>
        <end position="158"/>
    </location>
</feature>
<dbReference type="Proteomes" id="UP000739538">
    <property type="component" value="Unassembled WGS sequence"/>
</dbReference>
<evidence type="ECO:0000256" key="1">
    <source>
        <dbReference type="ARBA" id="ARBA00023125"/>
    </source>
</evidence>
<organism evidence="4 5">
    <name type="scientific">Eiseniibacteriota bacterium</name>
    <dbReference type="NCBI Taxonomy" id="2212470"/>
    <lineage>
        <taxon>Bacteria</taxon>
        <taxon>Candidatus Eiseniibacteriota</taxon>
    </lineage>
</organism>
<dbReference type="GO" id="GO:0003677">
    <property type="term" value="F:DNA binding"/>
    <property type="evidence" value="ECO:0007669"/>
    <property type="project" value="UniProtKB-KW"/>
</dbReference>
<feature type="region of interest" description="Disordered" evidence="2">
    <location>
        <begin position="163"/>
        <end position="208"/>
    </location>
</feature>
<sequence length="208" mass="23314">MFLHNLHEGDVPDWQIRQAADAVSLYLGQFAPGAGQDPSRSGFALSDTATASPAITDPDGPSPEPDRPPDSESILRELDEILRLRHYSPRTQRCYVGWARRYLRYQRETSKGIPTTKDAKAFLSQLATHERVAASTQNQAFNAILVLHRHVLRTELGEMDSTIRAKRGHGWPAPSANPLERDRTRPRVTAPPASNRAQVQFTRRSRAE</sequence>
<accession>A0A956NLK5</accession>
<dbReference type="EMBL" id="JAGQHS010000327">
    <property type="protein sequence ID" value="MCA9759374.1"/>
    <property type="molecule type" value="Genomic_DNA"/>
</dbReference>
<evidence type="ECO:0000259" key="3">
    <source>
        <dbReference type="Pfam" id="PF13495"/>
    </source>
</evidence>
<dbReference type="AlphaFoldDB" id="A0A956NLK5"/>
<dbReference type="Gene3D" id="1.10.150.130">
    <property type="match status" value="1"/>
</dbReference>
<reference evidence="4" key="1">
    <citation type="submission" date="2020-04" db="EMBL/GenBank/DDBJ databases">
        <authorList>
            <person name="Zhang T."/>
        </authorList>
    </citation>
    <scope>NUCLEOTIDE SEQUENCE</scope>
    <source>
        <strain evidence="4">HKST-UBA02</strain>
    </source>
</reference>
<feature type="region of interest" description="Disordered" evidence="2">
    <location>
        <begin position="50"/>
        <end position="71"/>
    </location>
</feature>
<dbReference type="InterPro" id="IPR004107">
    <property type="entry name" value="Integrase_SAM-like_N"/>
</dbReference>
<evidence type="ECO:0000313" key="5">
    <source>
        <dbReference type="Proteomes" id="UP000739538"/>
    </source>
</evidence>